<dbReference type="EMBL" id="ASRX01000044">
    <property type="protein sequence ID" value="EYF03641.1"/>
    <property type="molecule type" value="Genomic_DNA"/>
</dbReference>
<dbReference type="eggNOG" id="COG1555">
    <property type="taxonomic scope" value="Bacteria"/>
</dbReference>
<keyword evidence="5" id="KW-1185">Reference proteome</keyword>
<name>A0A017T512_9BACT</name>
<organism evidence="4 5">
    <name type="scientific">Chondromyces apiculatus DSM 436</name>
    <dbReference type="NCBI Taxonomy" id="1192034"/>
    <lineage>
        <taxon>Bacteria</taxon>
        <taxon>Pseudomonadati</taxon>
        <taxon>Myxococcota</taxon>
        <taxon>Polyangia</taxon>
        <taxon>Polyangiales</taxon>
        <taxon>Polyangiaceae</taxon>
        <taxon>Chondromyces</taxon>
    </lineage>
</organism>
<evidence type="ECO:0000259" key="3">
    <source>
        <dbReference type="SMART" id="SM00278"/>
    </source>
</evidence>
<feature type="domain" description="Helix-hairpin-helix DNA-binding motif class 1" evidence="3">
    <location>
        <begin position="204"/>
        <end position="223"/>
    </location>
</feature>
<dbReference type="InterPro" id="IPR004509">
    <property type="entry name" value="Competence_ComEA_HhH"/>
</dbReference>
<protein>
    <recommendedName>
        <fullName evidence="3">Helix-hairpin-helix DNA-binding motif class 1 domain-containing protein</fullName>
    </recommendedName>
</protein>
<comment type="caution">
    <text evidence="4">The sequence shown here is derived from an EMBL/GenBank/DDBJ whole genome shotgun (WGS) entry which is preliminary data.</text>
</comment>
<feature type="domain" description="Helix-hairpin-helix DNA-binding motif class 1" evidence="3">
    <location>
        <begin position="234"/>
        <end position="253"/>
    </location>
</feature>
<dbReference type="STRING" id="1192034.CAP_5432"/>
<dbReference type="Gene3D" id="1.10.150.320">
    <property type="entry name" value="Photosystem II 12 kDa extrinsic protein"/>
    <property type="match status" value="1"/>
</dbReference>
<keyword evidence="2" id="KW-1133">Transmembrane helix</keyword>
<dbReference type="AlphaFoldDB" id="A0A017T512"/>
<dbReference type="InterPro" id="IPR010994">
    <property type="entry name" value="RuvA_2-like"/>
</dbReference>
<dbReference type="GO" id="GO:0003677">
    <property type="term" value="F:DNA binding"/>
    <property type="evidence" value="ECO:0007669"/>
    <property type="project" value="InterPro"/>
</dbReference>
<evidence type="ECO:0000256" key="1">
    <source>
        <dbReference type="SAM" id="MobiDB-lite"/>
    </source>
</evidence>
<dbReference type="Proteomes" id="UP000019678">
    <property type="component" value="Unassembled WGS sequence"/>
</dbReference>
<proteinExistence type="predicted"/>
<feature type="transmembrane region" description="Helical" evidence="2">
    <location>
        <begin position="77"/>
        <end position="98"/>
    </location>
</feature>
<keyword evidence="2" id="KW-0472">Membrane</keyword>
<dbReference type="PANTHER" id="PTHR21180">
    <property type="entry name" value="ENDONUCLEASE/EXONUCLEASE/PHOSPHATASE FAMILY DOMAIN-CONTAINING PROTEIN 1"/>
    <property type="match status" value="1"/>
</dbReference>
<accession>A0A017T512</accession>
<reference evidence="4 5" key="1">
    <citation type="submission" date="2013-05" db="EMBL/GenBank/DDBJ databases">
        <title>Genome assembly of Chondromyces apiculatus DSM 436.</title>
        <authorList>
            <person name="Sharma G."/>
            <person name="Khatri I."/>
            <person name="Kaur C."/>
            <person name="Mayilraj S."/>
            <person name="Subramanian S."/>
        </authorList>
    </citation>
    <scope>NUCLEOTIDE SEQUENCE [LARGE SCALE GENOMIC DNA]</scope>
    <source>
        <strain evidence="4 5">DSM 436</strain>
    </source>
</reference>
<dbReference type="InterPro" id="IPR051675">
    <property type="entry name" value="Endo/Exo/Phosphatase_dom_1"/>
</dbReference>
<gene>
    <name evidence="4" type="ORF">CAP_5432</name>
</gene>
<dbReference type="GO" id="GO:0006281">
    <property type="term" value="P:DNA repair"/>
    <property type="evidence" value="ECO:0007669"/>
    <property type="project" value="InterPro"/>
</dbReference>
<evidence type="ECO:0000256" key="2">
    <source>
        <dbReference type="SAM" id="Phobius"/>
    </source>
</evidence>
<feature type="compositionally biased region" description="Basic and acidic residues" evidence="1">
    <location>
        <begin position="19"/>
        <end position="29"/>
    </location>
</feature>
<feature type="region of interest" description="Disordered" evidence="1">
    <location>
        <begin position="1"/>
        <end position="32"/>
    </location>
</feature>
<keyword evidence="2" id="KW-0812">Transmembrane</keyword>
<evidence type="ECO:0000313" key="5">
    <source>
        <dbReference type="Proteomes" id="UP000019678"/>
    </source>
</evidence>
<feature type="compositionally biased region" description="Low complexity" evidence="1">
    <location>
        <begin position="159"/>
        <end position="188"/>
    </location>
</feature>
<dbReference type="Pfam" id="PF12836">
    <property type="entry name" value="HHH_3"/>
    <property type="match status" value="1"/>
</dbReference>
<dbReference type="InterPro" id="IPR003583">
    <property type="entry name" value="Hlx-hairpin-Hlx_DNA-bd_motif"/>
</dbReference>
<dbReference type="SUPFAM" id="SSF47781">
    <property type="entry name" value="RuvA domain 2-like"/>
    <property type="match status" value="1"/>
</dbReference>
<dbReference type="SMART" id="SM00278">
    <property type="entry name" value="HhH1"/>
    <property type="match status" value="2"/>
</dbReference>
<dbReference type="PANTHER" id="PTHR21180:SF32">
    <property type="entry name" value="ENDONUCLEASE_EXONUCLEASE_PHOSPHATASE FAMILY DOMAIN-CONTAINING PROTEIN 1"/>
    <property type="match status" value="1"/>
</dbReference>
<sequence length="259" mass="26551">MRARLAPRPLEKQGCTPPVEERRGKEVVSMHRKGSRVARLEEGIPGVERPKEEVTGEERSTLLGRARDARDALKQSAWASLGARAAAYLAGFFLLALVGSGKLLQAVPFLAGSAAPEAALLLGAPVPGAPPAGSRANVAESADGAAEGGAKGGAEEGHAAAAARDAGTPSDGGTEAGAEAGKAAATGSGVTPDGKVILNLATAEELQRLPGIGPAKSAAILALRVRLGRFRKVEDLRRVKGIGRRSLERLRPHCLVDPP</sequence>
<feature type="region of interest" description="Disordered" evidence="1">
    <location>
        <begin position="131"/>
        <end position="188"/>
    </location>
</feature>
<dbReference type="NCBIfam" id="TIGR00426">
    <property type="entry name" value="competence protein ComEA helix-hairpin-helix repeat region"/>
    <property type="match status" value="1"/>
</dbReference>
<evidence type="ECO:0000313" key="4">
    <source>
        <dbReference type="EMBL" id="EYF03641.1"/>
    </source>
</evidence>